<organism evidence="2 3">
    <name type="scientific">Gossypium arboreum</name>
    <name type="common">Tree cotton</name>
    <name type="synonym">Gossypium nanking</name>
    <dbReference type="NCBI Taxonomy" id="29729"/>
    <lineage>
        <taxon>Eukaryota</taxon>
        <taxon>Viridiplantae</taxon>
        <taxon>Streptophyta</taxon>
        <taxon>Embryophyta</taxon>
        <taxon>Tracheophyta</taxon>
        <taxon>Spermatophyta</taxon>
        <taxon>Magnoliopsida</taxon>
        <taxon>eudicotyledons</taxon>
        <taxon>Gunneridae</taxon>
        <taxon>Pentapetalae</taxon>
        <taxon>rosids</taxon>
        <taxon>malvids</taxon>
        <taxon>Malvales</taxon>
        <taxon>Malvaceae</taxon>
        <taxon>Malvoideae</taxon>
        <taxon>Gossypium</taxon>
    </lineage>
</organism>
<feature type="chain" id="PRO_5002057623" evidence="1">
    <location>
        <begin position="25"/>
        <end position="62"/>
    </location>
</feature>
<gene>
    <name evidence="2" type="ORF">F383_07503</name>
</gene>
<keyword evidence="3" id="KW-1185">Reference proteome</keyword>
<reference evidence="3" key="1">
    <citation type="submission" date="2014-09" db="EMBL/GenBank/DDBJ databases">
        <authorList>
            <person name="Mudge J."/>
            <person name="Ramaraj T."/>
            <person name="Lindquist I.E."/>
            <person name="Bharti A.K."/>
            <person name="Sundararajan A."/>
            <person name="Cameron C.T."/>
            <person name="Woodward J.E."/>
            <person name="May G.D."/>
            <person name="Brubaker C."/>
            <person name="Broadhvest J."/>
            <person name="Wilkins T.A."/>
        </authorList>
    </citation>
    <scope>NUCLEOTIDE SEQUENCE</scope>
    <source>
        <strain evidence="3">cv. AKA8401</strain>
    </source>
</reference>
<evidence type="ECO:0000313" key="3">
    <source>
        <dbReference type="Proteomes" id="UP000032142"/>
    </source>
</evidence>
<feature type="signal peptide" evidence="1">
    <location>
        <begin position="1"/>
        <end position="24"/>
    </location>
</feature>
<dbReference type="AlphaFoldDB" id="A0A0B0PHF2"/>
<proteinExistence type="predicted"/>
<dbReference type="EMBL" id="KN434279">
    <property type="protein sequence ID" value="KHG25908.1"/>
    <property type="molecule type" value="Genomic_DNA"/>
</dbReference>
<accession>A0A0B0PHF2</accession>
<evidence type="ECO:0000313" key="2">
    <source>
        <dbReference type="EMBL" id="KHG25908.1"/>
    </source>
</evidence>
<protein>
    <submittedName>
        <fullName evidence="2">Uncharacterized protein</fullName>
    </submittedName>
</protein>
<sequence length="62" mass="6647">MVPISTIIIFFLDAFSSLLSPATSLSVSSSSPNSPAMLMLGFDSFNPHFSTFQLLQNGYAIS</sequence>
<name>A0A0B0PHF2_GOSAR</name>
<keyword evidence="1" id="KW-0732">Signal</keyword>
<evidence type="ECO:0000256" key="1">
    <source>
        <dbReference type="SAM" id="SignalP"/>
    </source>
</evidence>
<dbReference type="Proteomes" id="UP000032142">
    <property type="component" value="Unassembled WGS sequence"/>
</dbReference>